<evidence type="ECO:0000313" key="10">
    <source>
        <dbReference type="Proteomes" id="UP000239322"/>
    </source>
</evidence>
<accession>A0A2S9PTZ2</accession>
<comment type="similarity">
    <text evidence="1 5">Belongs to the acyl-CoA dehydrogenase family.</text>
</comment>
<feature type="region of interest" description="Disordered" evidence="6">
    <location>
        <begin position="1"/>
        <end position="22"/>
    </location>
</feature>
<dbReference type="InterPro" id="IPR050741">
    <property type="entry name" value="Acyl-CoA_dehydrogenase"/>
</dbReference>
<keyword evidence="4 5" id="KW-0560">Oxidoreductase</keyword>
<dbReference type="InterPro" id="IPR009100">
    <property type="entry name" value="AcylCoA_DH/oxidase_NM_dom_sf"/>
</dbReference>
<dbReference type="GO" id="GO:0033539">
    <property type="term" value="P:fatty acid beta-oxidation using acyl-CoA dehydrogenase"/>
    <property type="evidence" value="ECO:0007669"/>
    <property type="project" value="TreeGrafter"/>
</dbReference>
<dbReference type="AlphaFoldDB" id="A0A2S9PTZ2"/>
<dbReference type="InterPro" id="IPR009075">
    <property type="entry name" value="AcylCo_DH/oxidase_C"/>
</dbReference>
<keyword evidence="2 5" id="KW-0285">Flavoprotein</keyword>
<dbReference type="Proteomes" id="UP000239322">
    <property type="component" value="Unassembled WGS sequence"/>
</dbReference>
<dbReference type="InterPro" id="IPR006091">
    <property type="entry name" value="Acyl-CoA_Oxase/DH_mid-dom"/>
</dbReference>
<evidence type="ECO:0000256" key="6">
    <source>
        <dbReference type="SAM" id="MobiDB-lite"/>
    </source>
</evidence>
<evidence type="ECO:0000259" key="8">
    <source>
        <dbReference type="Pfam" id="PF02770"/>
    </source>
</evidence>
<protein>
    <submittedName>
        <fullName evidence="9">Acyl-CoA dehydrogenase</fullName>
    </submittedName>
</protein>
<dbReference type="Pfam" id="PF00441">
    <property type="entry name" value="Acyl-CoA_dh_1"/>
    <property type="match status" value="1"/>
</dbReference>
<dbReference type="GO" id="GO:0005737">
    <property type="term" value="C:cytoplasm"/>
    <property type="evidence" value="ECO:0007669"/>
    <property type="project" value="TreeGrafter"/>
</dbReference>
<dbReference type="RefSeq" id="WP_105869908.1">
    <property type="nucleotide sequence ID" value="NZ_PVLV01000270.1"/>
</dbReference>
<organism evidence="9 10">
    <name type="scientific">Streptomyces solincola</name>
    <dbReference type="NCBI Taxonomy" id="2100817"/>
    <lineage>
        <taxon>Bacteria</taxon>
        <taxon>Bacillati</taxon>
        <taxon>Actinomycetota</taxon>
        <taxon>Actinomycetes</taxon>
        <taxon>Kitasatosporales</taxon>
        <taxon>Streptomycetaceae</taxon>
        <taxon>Streptomyces</taxon>
    </lineage>
</organism>
<dbReference type="PANTHER" id="PTHR48083:SF2">
    <property type="entry name" value="MEDIUM-CHAIN SPECIFIC ACYL-COA DEHYDROGENASE, MITOCHONDRIAL"/>
    <property type="match status" value="1"/>
</dbReference>
<keyword evidence="3 5" id="KW-0274">FAD</keyword>
<dbReference type="EMBL" id="PVLV01000270">
    <property type="protein sequence ID" value="PRH77892.1"/>
    <property type="molecule type" value="Genomic_DNA"/>
</dbReference>
<keyword evidence="10" id="KW-1185">Reference proteome</keyword>
<feature type="domain" description="Acyl-CoA oxidase/dehydrogenase middle" evidence="8">
    <location>
        <begin position="122"/>
        <end position="215"/>
    </location>
</feature>
<evidence type="ECO:0000256" key="4">
    <source>
        <dbReference type="ARBA" id="ARBA00023002"/>
    </source>
</evidence>
<dbReference type="OrthoDB" id="4161535at2"/>
<reference evidence="9 10" key="1">
    <citation type="submission" date="2018-03" db="EMBL/GenBank/DDBJ databases">
        <title>Novel Streptomyces sp. from soil.</title>
        <authorList>
            <person name="Tan G.Y.A."/>
            <person name="Lee Z.Y."/>
        </authorList>
    </citation>
    <scope>NUCLEOTIDE SEQUENCE [LARGE SCALE GENOMIC DNA]</scope>
    <source>
        <strain evidence="9 10">ST5x</strain>
    </source>
</reference>
<dbReference type="Gene3D" id="2.40.110.10">
    <property type="entry name" value="Butyryl-CoA Dehydrogenase, subunit A, domain 2"/>
    <property type="match status" value="1"/>
</dbReference>
<dbReference type="CDD" id="cd00567">
    <property type="entry name" value="ACAD"/>
    <property type="match status" value="1"/>
</dbReference>
<comment type="caution">
    <text evidence="9">The sequence shown here is derived from an EMBL/GenBank/DDBJ whole genome shotgun (WGS) entry which is preliminary data.</text>
</comment>
<sequence>MPDRPPATAPARDGAPSSAPGSRGALRRLFGGLPATASGRDLWAALGEAGLIEWMYPDGAVAAGVASERLAHVLAAAGERFSFGSTMSLCVQAATTLPLLAGGSGPCEEALRRALAGQAVVALAATDTTAGSDLASLRTEARLGEREAELNGAKRWINNAMAAEYLLVLARHRPGPHFTNFTWFLVPADAPGVTVRPSDTVLFDGSDTGDIDLDGVRLGNEHIIGRVGMGFAAFIRHIGPERLAGALWSVELCRGALDSTLRWLKNRPYGNGTLWDLESVRQRFAKSLIAVHQLQGLCDRLRARVVDGHDNTAAAMLKAAAGTTVNHVMETCGQLQGSHGFSTGGVQQLRAQAAIFGISGGATEIVRSIVAESAQEELDRLRLPAEQDVPLSAPVAL</sequence>
<dbReference type="Pfam" id="PF02770">
    <property type="entry name" value="Acyl-CoA_dh_M"/>
    <property type="match status" value="1"/>
</dbReference>
<dbReference type="GO" id="GO:0003995">
    <property type="term" value="F:acyl-CoA dehydrogenase activity"/>
    <property type="evidence" value="ECO:0007669"/>
    <property type="project" value="TreeGrafter"/>
</dbReference>
<dbReference type="Gene3D" id="1.20.140.10">
    <property type="entry name" value="Butyryl-CoA Dehydrogenase, subunit A, domain 3"/>
    <property type="match status" value="1"/>
</dbReference>
<dbReference type="PANTHER" id="PTHR48083">
    <property type="entry name" value="MEDIUM-CHAIN SPECIFIC ACYL-COA DEHYDROGENASE, MITOCHONDRIAL-RELATED"/>
    <property type="match status" value="1"/>
</dbReference>
<feature type="domain" description="Acyl-CoA dehydrogenase/oxidase C-terminal" evidence="7">
    <location>
        <begin position="228"/>
        <end position="373"/>
    </location>
</feature>
<evidence type="ECO:0000259" key="7">
    <source>
        <dbReference type="Pfam" id="PF00441"/>
    </source>
</evidence>
<evidence type="ECO:0000256" key="5">
    <source>
        <dbReference type="RuleBase" id="RU362125"/>
    </source>
</evidence>
<comment type="cofactor">
    <cofactor evidence="5">
        <name>FAD</name>
        <dbReference type="ChEBI" id="CHEBI:57692"/>
    </cofactor>
</comment>
<proteinExistence type="inferred from homology"/>
<evidence type="ECO:0000256" key="2">
    <source>
        <dbReference type="ARBA" id="ARBA00022630"/>
    </source>
</evidence>
<evidence type="ECO:0000256" key="3">
    <source>
        <dbReference type="ARBA" id="ARBA00022827"/>
    </source>
</evidence>
<gene>
    <name evidence="9" type="ORF">C6N75_17885</name>
</gene>
<dbReference type="SUPFAM" id="SSF47203">
    <property type="entry name" value="Acyl-CoA dehydrogenase C-terminal domain-like"/>
    <property type="match status" value="1"/>
</dbReference>
<evidence type="ECO:0000256" key="1">
    <source>
        <dbReference type="ARBA" id="ARBA00009347"/>
    </source>
</evidence>
<name>A0A2S9PTZ2_9ACTN</name>
<evidence type="ECO:0000313" key="9">
    <source>
        <dbReference type="EMBL" id="PRH77892.1"/>
    </source>
</evidence>
<dbReference type="InterPro" id="IPR036250">
    <property type="entry name" value="AcylCo_DH-like_C"/>
</dbReference>
<dbReference type="InterPro" id="IPR046373">
    <property type="entry name" value="Acyl-CoA_Oxase/DH_mid-dom_sf"/>
</dbReference>
<dbReference type="SUPFAM" id="SSF56645">
    <property type="entry name" value="Acyl-CoA dehydrogenase NM domain-like"/>
    <property type="match status" value="1"/>
</dbReference>